<dbReference type="Proteomes" id="UP001165089">
    <property type="component" value="Unassembled WGS sequence"/>
</dbReference>
<protein>
    <submittedName>
        <fullName evidence="1">Uncharacterized protein</fullName>
    </submittedName>
</protein>
<comment type="caution">
    <text evidence="1">The sequence shown here is derived from an EMBL/GenBank/DDBJ whole genome shotgun (WGS) entry which is preliminary data.</text>
</comment>
<keyword evidence="2" id="KW-1185">Reference proteome</keyword>
<reference evidence="1 2" key="1">
    <citation type="journal article" date="2023" name="Antonie Van Leeuwenhoek">
        <title>Mesoterricola silvestris gen. nov., sp. nov., Mesoterricola sediminis sp. nov., Geothrix oryzae sp. nov., Geothrix edaphica sp. nov., Geothrix rubra sp. nov., and Geothrix limicola sp. nov., six novel members of Acidobacteriota isolated from soils.</title>
        <authorList>
            <person name="Itoh H."/>
            <person name="Sugisawa Y."/>
            <person name="Mise K."/>
            <person name="Xu Z."/>
            <person name="Kuniyasu M."/>
            <person name="Ushijima N."/>
            <person name="Kawano K."/>
            <person name="Kobayashi E."/>
            <person name="Shiratori Y."/>
            <person name="Masuda Y."/>
            <person name="Senoo K."/>
        </authorList>
    </citation>
    <scope>NUCLEOTIDE SEQUENCE [LARGE SCALE GENOMIC DNA]</scope>
    <source>
        <strain evidence="1 2">Red803</strain>
    </source>
</reference>
<proteinExistence type="predicted"/>
<evidence type="ECO:0000313" key="1">
    <source>
        <dbReference type="EMBL" id="GLH71428.1"/>
    </source>
</evidence>
<gene>
    <name evidence="1" type="ORF">GETHPA_29620</name>
</gene>
<organism evidence="1 2">
    <name type="scientific">Geothrix rubra</name>
    <dbReference type="NCBI Taxonomy" id="2927977"/>
    <lineage>
        <taxon>Bacteria</taxon>
        <taxon>Pseudomonadati</taxon>
        <taxon>Acidobacteriota</taxon>
        <taxon>Holophagae</taxon>
        <taxon>Holophagales</taxon>
        <taxon>Holophagaceae</taxon>
        <taxon>Geothrix</taxon>
    </lineage>
</organism>
<evidence type="ECO:0000313" key="2">
    <source>
        <dbReference type="Proteomes" id="UP001165089"/>
    </source>
</evidence>
<dbReference type="EMBL" id="BSDD01000007">
    <property type="protein sequence ID" value="GLH71428.1"/>
    <property type="molecule type" value="Genomic_DNA"/>
</dbReference>
<name>A0ABQ5QAI1_9BACT</name>
<sequence>MDISSAGALAAFTYQTFLRTGTPAQALQQAFAAASTAGAQTAQLAGGGSDATLLDLSTQAPTSLATYQVASQAGLGASAIQSLLAASPSADMLLAAGMNAGSQAFPVADPNTTAAWSVFQYTLAQQSGPTTANAYVQQAAATAQGAGSLNLLA</sequence>
<accession>A0ABQ5QAI1</accession>
<dbReference type="RefSeq" id="WP_285727735.1">
    <property type="nucleotide sequence ID" value="NZ_BSDD01000007.1"/>
</dbReference>